<dbReference type="OrthoDB" id="9808036at2"/>
<comment type="similarity">
    <text evidence="1 5">Belongs to the universal ribosomal protein uS2 family.</text>
</comment>
<dbReference type="GO" id="GO:0006412">
    <property type="term" value="P:translation"/>
    <property type="evidence" value="ECO:0007669"/>
    <property type="project" value="UniProtKB-UniRule"/>
</dbReference>
<gene>
    <name evidence="5" type="primary">rpsB</name>
    <name evidence="7" type="ordered locus">Snas_2198</name>
</gene>
<keyword evidence="2 5" id="KW-0689">Ribosomal protein</keyword>
<sequence>MPVVSMRQLLESGVHFGHQTRRWNPKMKRFILTERNGIYVIDLRQTLDYIEKAYGFIKNTVAEGGSIMFVGTKKQAQEAIAEQAQRVGMPYVNYRWLGGMLTNFQTMFKRLQRLKELEILEQSGNAKEGRTKKELLQLMREKDKLARTLGGLRDMTKLPSAIWVVDTKKEHIAVDEARKLGIPVVAILDTNCDPDEVNFPVPGNDDAIRSAALLTRVVADAVADGLIARSSKSDKEEDKPGAAGGDAAEPLAEWEQELLKPTETGASEGAHAESAAEAKTEADTTVAEAEASGEVTP</sequence>
<evidence type="ECO:0000256" key="5">
    <source>
        <dbReference type="HAMAP-Rule" id="MF_00291"/>
    </source>
</evidence>
<dbReference type="PRINTS" id="PR00395">
    <property type="entry name" value="RIBOSOMALS2"/>
</dbReference>
<dbReference type="PROSITE" id="PS00962">
    <property type="entry name" value="RIBOSOMAL_S2_1"/>
    <property type="match status" value="1"/>
</dbReference>
<feature type="region of interest" description="Disordered" evidence="6">
    <location>
        <begin position="230"/>
        <end position="297"/>
    </location>
</feature>
<dbReference type="InterPro" id="IPR023591">
    <property type="entry name" value="Ribosomal_uS2_flav_dom_sf"/>
</dbReference>
<evidence type="ECO:0000256" key="3">
    <source>
        <dbReference type="ARBA" id="ARBA00023274"/>
    </source>
</evidence>
<protein>
    <recommendedName>
        <fullName evidence="4 5">Small ribosomal subunit protein uS2</fullName>
    </recommendedName>
</protein>
<dbReference type="InterPro" id="IPR018130">
    <property type="entry name" value="Ribosomal_uS2_CS"/>
</dbReference>
<evidence type="ECO:0000313" key="8">
    <source>
        <dbReference type="Proteomes" id="UP000000844"/>
    </source>
</evidence>
<dbReference type="CDD" id="cd01425">
    <property type="entry name" value="RPS2"/>
    <property type="match status" value="1"/>
</dbReference>
<dbReference type="eggNOG" id="COG0052">
    <property type="taxonomic scope" value="Bacteria"/>
</dbReference>
<keyword evidence="3 5" id="KW-0687">Ribonucleoprotein</keyword>
<dbReference type="GO" id="GO:0003735">
    <property type="term" value="F:structural constituent of ribosome"/>
    <property type="evidence" value="ECO:0007669"/>
    <property type="project" value="InterPro"/>
</dbReference>
<dbReference type="NCBIfam" id="TIGR01011">
    <property type="entry name" value="rpsB_bact"/>
    <property type="match status" value="1"/>
</dbReference>
<feature type="compositionally biased region" description="Basic and acidic residues" evidence="6">
    <location>
        <begin position="231"/>
        <end position="240"/>
    </location>
</feature>
<dbReference type="KEGG" id="sna:Snas_2198"/>
<dbReference type="GO" id="GO:0022627">
    <property type="term" value="C:cytosolic small ribosomal subunit"/>
    <property type="evidence" value="ECO:0007669"/>
    <property type="project" value="TreeGrafter"/>
</dbReference>
<dbReference type="InterPro" id="IPR005706">
    <property type="entry name" value="Ribosomal_uS2_bac/mit/plastid"/>
</dbReference>
<dbReference type="Gene3D" id="3.40.50.10490">
    <property type="entry name" value="Glucose-6-phosphate isomerase like protein, domain 1"/>
    <property type="match status" value="1"/>
</dbReference>
<evidence type="ECO:0000256" key="6">
    <source>
        <dbReference type="SAM" id="MobiDB-lite"/>
    </source>
</evidence>
<reference evidence="7 8" key="1">
    <citation type="journal article" date="2009" name="Stand. Genomic Sci.">
        <title>Complete genome sequence of Stackebrandtia nassauensis type strain (LLR-40K-21).</title>
        <authorList>
            <person name="Munk C."/>
            <person name="Lapidus A."/>
            <person name="Copeland A."/>
            <person name="Jando M."/>
            <person name="Mayilraj S."/>
            <person name="Glavina Del Rio T."/>
            <person name="Nolan M."/>
            <person name="Chen F."/>
            <person name="Lucas S."/>
            <person name="Tice H."/>
            <person name="Cheng J.F."/>
            <person name="Han C."/>
            <person name="Detter J.C."/>
            <person name="Bruce D."/>
            <person name="Goodwin L."/>
            <person name="Chain P."/>
            <person name="Pitluck S."/>
            <person name="Goker M."/>
            <person name="Ovchinikova G."/>
            <person name="Pati A."/>
            <person name="Ivanova N."/>
            <person name="Mavromatis K."/>
            <person name="Chen A."/>
            <person name="Palaniappan K."/>
            <person name="Land M."/>
            <person name="Hauser L."/>
            <person name="Chang Y.J."/>
            <person name="Jeffries C.D."/>
            <person name="Bristow J."/>
            <person name="Eisen J.A."/>
            <person name="Markowitz V."/>
            <person name="Hugenholtz P."/>
            <person name="Kyrpides N.C."/>
            <person name="Klenk H.P."/>
        </authorList>
    </citation>
    <scope>NUCLEOTIDE SEQUENCE [LARGE SCALE GENOMIC DNA]</scope>
    <source>
        <strain evidence="8">DSM 44728 / CIP 108903 / NRRL B-16338 / NBRC 102104 / LLR-40K-21</strain>
    </source>
</reference>
<organism evidence="7 8">
    <name type="scientific">Stackebrandtia nassauensis (strain DSM 44728 / CIP 108903 / NRRL B-16338 / NBRC 102104 / LLR-40K-21)</name>
    <dbReference type="NCBI Taxonomy" id="446470"/>
    <lineage>
        <taxon>Bacteria</taxon>
        <taxon>Bacillati</taxon>
        <taxon>Actinomycetota</taxon>
        <taxon>Actinomycetes</taxon>
        <taxon>Glycomycetales</taxon>
        <taxon>Glycomycetaceae</taxon>
        <taxon>Stackebrandtia</taxon>
    </lineage>
</organism>
<name>D3Q222_STANL</name>
<feature type="compositionally biased region" description="Basic and acidic residues" evidence="6">
    <location>
        <begin position="270"/>
        <end position="282"/>
    </location>
</feature>
<dbReference type="SUPFAM" id="SSF52313">
    <property type="entry name" value="Ribosomal protein S2"/>
    <property type="match status" value="1"/>
</dbReference>
<dbReference type="RefSeq" id="WP_013017460.1">
    <property type="nucleotide sequence ID" value="NC_013947.1"/>
</dbReference>
<dbReference type="HOGENOM" id="CLU_040318_2_2_11"/>
<evidence type="ECO:0000313" key="7">
    <source>
        <dbReference type="EMBL" id="ADD41889.1"/>
    </source>
</evidence>
<dbReference type="EMBL" id="CP001778">
    <property type="protein sequence ID" value="ADD41889.1"/>
    <property type="molecule type" value="Genomic_DNA"/>
</dbReference>
<dbReference type="Pfam" id="PF00318">
    <property type="entry name" value="Ribosomal_S2"/>
    <property type="match status" value="1"/>
</dbReference>
<dbReference type="AlphaFoldDB" id="D3Q222"/>
<dbReference type="Gene3D" id="1.10.287.610">
    <property type="entry name" value="Helix hairpin bin"/>
    <property type="match status" value="1"/>
</dbReference>
<evidence type="ECO:0000256" key="1">
    <source>
        <dbReference type="ARBA" id="ARBA00006242"/>
    </source>
</evidence>
<keyword evidence="8" id="KW-1185">Reference proteome</keyword>
<evidence type="ECO:0000256" key="2">
    <source>
        <dbReference type="ARBA" id="ARBA00022980"/>
    </source>
</evidence>
<accession>D3Q222</accession>
<dbReference type="InterPro" id="IPR001865">
    <property type="entry name" value="Ribosomal_uS2"/>
</dbReference>
<proteinExistence type="inferred from homology"/>
<dbReference type="STRING" id="446470.Snas_2198"/>
<dbReference type="PANTHER" id="PTHR12534">
    <property type="entry name" value="30S RIBOSOMAL PROTEIN S2 PROKARYOTIC AND ORGANELLAR"/>
    <property type="match status" value="1"/>
</dbReference>
<evidence type="ECO:0000256" key="4">
    <source>
        <dbReference type="ARBA" id="ARBA00035256"/>
    </source>
</evidence>
<dbReference type="Proteomes" id="UP000000844">
    <property type="component" value="Chromosome"/>
</dbReference>
<dbReference type="HAMAP" id="MF_00291_B">
    <property type="entry name" value="Ribosomal_uS2_B"/>
    <property type="match status" value="1"/>
</dbReference>
<dbReference type="PANTHER" id="PTHR12534:SF0">
    <property type="entry name" value="SMALL RIBOSOMAL SUBUNIT PROTEIN US2M"/>
    <property type="match status" value="1"/>
</dbReference>